<dbReference type="eggNOG" id="ENOG502ZDHU">
    <property type="taxonomic scope" value="Bacteria"/>
</dbReference>
<dbReference type="AlphaFoldDB" id="D1A4J2"/>
<dbReference type="OrthoDB" id="4221269at2"/>
<evidence type="ECO:0000313" key="1">
    <source>
        <dbReference type="EMBL" id="ACY96227.1"/>
    </source>
</evidence>
<organism evidence="1 2">
    <name type="scientific">Thermomonospora curvata (strain ATCC 19995 / DSM 43183 / JCM 3096 / KCTC 9072 / NBRC 15933 / NCIMB 10081 / Henssen B9)</name>
    <dbReference type="NCBI Taxonomy" id="471852"/>
    <lineage>
        <taxon>Bacteria</taxon>
        <taxon>Bacillati</taxon>
        <taxon>Actinomycetota</taxon>
        <taxon>Actinomycetes</taxon>
        <taxon>Streptosporangiales</taxon>
        <taxon>Thermomonosporaceae</taxon>
        <taxon>Thermomonospora</taxon>
    </lineage>
</organism>
<accession>D1A4J2</accession>
<dbReference type="EMBL" id="CP001738">
    <property type="protein sequence ID" value="ACY96227.1"/>
    <property type="molecule type" value="Genomic_DNA"/>
</dbReference>
<keyword evidence="2" id="KW-1185">Reference proteome</keyword>
<reference evidence="1 2" key="1">
    <citation type="journal article" date="2011" name="Stand. Genomic Sci.">
        <title>Complete genome sequence of Thermomonospora curvata type strain (B9).</title>
        <authorList>
            <person name="Chertkov O."/>
            <person name="Sikorski J."/>
            <person name="Nolan M."/>
            <person name="Lapidus A."/>
            <person name="Lucas S."/>
            <person name="Del Rio T.G."/>
            <person name="Tice H."/>
            <person name="Cheng J.F."/>
            <person name="Goodwin L."/>
            <person name="Pitluck S."/>
            <person name="Liolios K."/>
            <person name="Ivanova N."/>
            <person name="Mavromatis K."/>
            <person name="Mikhailova N."/>
            <person name="Ovchinnikova G."/>
            <person name="Pati A."/>
            <person name="Chen A."/>
            <person name="Palaniappan K."/>
            <person name="Djao O.D."/>
            <person name="Land M."/>
            <person name="Hauser L."/>
            <person name="Chang Y.J."/>
            <person name="Jeffries C.D."/>
            <person name="Brettin T."/>
            <person name="Han C."/>
            <person name="Detter J.C."/>
            <person name="Rohde M."/>
            <person name="Goker M."/>
            <person name="Woyke T."/>
            <person name="Bristow J."/>
            <person name="Eisen J.A."/>
            <person name="Markowitz V."/>
            <person name="Hugenholtz P."/>
            <person name="Klenk H.P."/>
            <person name="Kyrpides N.C."/>
        </authorList>
    </citation>
    <scope>NUCLEOTIDE SEQUENCE [LARGE SCALE GENOMIC DNA]</scope>
    <source>
        <strain evidence="2">ATCC 19995 / DSM 43183 / JCM 3096 / KCTC 9072 / NBRC 15933 / NCIMB 10081 / Henssen B9</strain>
    </source>
</reference>
<evidence type="ECO:0000313" key="2">
    <source>
        <dbReference type="Proteomes" id="UP000001918"/>
    </source>
</evidence>
<dbReference type="Proteomes" id="UP000001918">
    <property type="component" value="Chromosome"/>
</dbReference>
<proteinExistence type="predicted"/>
<name>D1A4J2_THECD</name>
<sequence length="147" mass="16800">MGHAEVERVWPRDGRIRIEGRLHEVTGTAGDRWTAELRGRRDPNRVLRFPVRVTAGAFDFAFPITELITPRLRAAAPGTRQVWDVFLVRERDGLRVRAGRHLDDIANRAEVFVYPAQRAGENDEFVVRPFYTPDDHLSVRCGKPQSA</sequence>
<protein>
    <submittedName>
        <fullName evidence="1">Uncharacterized protein</fullName>
    </submittedName>
</protein>
<dbReference type="STRING" id="471852.Tcur_0632"/>
<dbReference type="KEGG" id="tcu:Tcur_0632"/>
<gene>
    <name evidence="1" type="ordered locus">Tcur_0632</name>
</gene>
<dbReference type="RefSeq" id="WP_012851011.1">
    <property type="nucleotide sequence ID" value="NC_013510.1"/>
</dbReference>
<dbReference type="HOGENOM" id="CLU_1874196_0_0_11"/>